<dbReference type="RefSeq" id="WP_269608019.1">
    <property type="nucleotide sequence ID" value="NZ_JAPWIJ010000012.1"/>
</dbReference>
<dbReference type="InterPro" id="IPR025736">
    <property type="entry name" value="PucR_C-HTH_dom"/>
</dbReference>
<dbReference type="Proteomes" id="UP001081071">
    <property type="component" value="Unassembled WGS sequence"/>
</dbReference>
<evidence type="ECO:0000313" key="6">
    <source>
        <dbReference type="Proteomes" id="UP001081071"/>
    </source>
</evidence>
<gene>
    <name evidence="5" type="ORF">O4220_23850</name>
</gene>
<dbReference type="Pfam" id="PF17853">
    <property type="entry name" value="GGDEF_2"/>
    <property type="match status" value="1"/>
</dbReference>
<evidence type="ECO:0000259" key="2">
    <source>
        <dbReference type="Pfam" id="PF13556"/>
    </source>
</evidence>
<dbReference type="PANTHER" id="PTHR33744">
    <property type="entry name" value="CARBOHYDRATE DIACID REGULATOR"/>
    <property type="match status" value="1"/>
</dbReference>
<dbReference type="InterPro" id="IPR042070">
    <property type="entry name" value="PucR_C-HTH_sf"/>
</dbReference>
<dbReference type="InterPro" id="IPR041522">
    <property type="entry name" value="CdaR_GGDEF"/>
</dbReference>
<dbReference type="Pfam" id="PF14361">
    <property type="entry name" value="RsbRD_N"/>
    <property type="match status" value="1"/>
</dbReference>
<dbReference type="Gene3D" id="1.10.10.2840">
    <property type="entry name" value="PucR C-terminal helix-turn-helix domain"/>
    <property type="match status" value="1"/>
</dbReference>
<evidence type="ECO:0000256" key="1">
    <source>
        <dbReference type="ARBA" id="ARBA00006754"/>
    </source>
</evidence>
<dbReference type="EMBL" id="JAPWIJ010000012">
    <property type="protein sequence ID" value="MCZ4521564.1"/>
    <property type="molecule type" value="Genomic_DNA"/>
</dbReference>
<feature type="domain" description="CdaR GGDEF-like" evidence="4">
    <location>
        <begin position="176"/>
        <end position="270"/>
    </location>
</feature>
<comment type="caution">
    <text evidence="5">The sequence shown here is derived from an EMBL/GenBank/DDBJ whole genome shotgun (WGS) entry which is preliminary data.</text>
</comment>
<keyword evidence="6" id="KW-1185">Reference proteome</keyword>
<dbReference type="InterPro" id="IPR051448">
    <property type="entry name" value="CdaR-like_regulators"/>
</dbReference>
<organism evidence="5 6">
    <name type="scientific">Rhodococcus ruber</name>
    <dbReference type="NCBI Taxonomy" id="1830"/>
    <lineage>
        <taxon>Bacteria</taxon>
        <taxon>Bacillati</taxon>
        <taxon>Actinomycetota</taxon>
        <taxon>Actinomycetes</taxon>
        <taxon>Mycobacteriales</taxon>
        <taxon>Nocardiaceae</taxon>
        <taxon>Rhodococcus</taxon>
    </lineage>
</organism>
<dbReference type="PANTHER" id="PTHR33744:SF1">
    <property type="entry name" value="DNA-BINDING TRANSCRIPTIONAL ACTIVATOR ADER"/>
    <property type="match status" value="1"/>
</dbReference>
<accession>A0ABT4MKP5</accession>
<evidence type="ECO:0000259" key="4">
    <source>
        <dbReference type="Pfam" id="PF17853"/>
    </source>
</evidence>
<name>A0ABT4MKP5_9NOCA</name>
<reference evidence="5" key="1">
    <citation type="submission" date="2022-12" db="EMBL/GenBank/DDBJ databases">
        <authorList>
            <person name="Krivoruchko A.V."/>
            <person name="Elkin A."/>
        </authorList>
    </citation>
    <scope>NUCLEOTIDE SEQUENCE</scope>
    <source>
        <strain evidence="5">IEGM 1391</strain>
    </source>
</reference>
<evidence type="ECO:0000313" key="5">
    <source>
        <dbReference type="EMBL" id="MCZ4521564.1"/>
    </source>
</evidence>
<dbReference type="InterPro" id="IPR025751">
    <property type="entry name" value="RsbRD_N_dom"/>
</dbReference>
<protein>
    <submittedName>
        <fullName evidence="5">Helix-turn-helix domain-containing protein</fullName>
    </submittedName>
</protein>
<evidence type="ECO:0000259" key="3">
    <source>
        <dbReference type="Pfam" id="PF14361"/>
    </source>
</evidence>
<comment type="similarity">
    <text evidence="1">Belongs to the CdaR family.</text>
</comment>
<dbReference type="Pfam" id="PF13556">
    <property type="entry name" value="HTH_30"/>
    <property type="match status" value="1"/>
</dbReference>
<feature type="domain" description="PucR C-terminal helix-turn-helix" evidence="2">
    <location>
        <begin position="328"/>
        <end position="382"/>
    </location>
</feature>
<proteinExistence type="inferred from homology"/>
<feature type="domain" description="RsbT co-antagonist protein RsbRD N-terminal" evidence="3">
    <location>
        <begin position="24"/>
        <end position="153"/>
    </location>
</feature>
<sequence length="383" mass="41264">MKSKRHDTIGRWRELVEATIRDVDDVVAVFLAEVVELPAYGSNLVGDEDLSATARVAFDLLLEAVRLGTTTGELSTHPGELGRRRARQGVPVKDLIEAVRLDFNIIWSSLLWHATTEDMLVLALHVDELWAVVDDYARAIHQGYLEELAEQATTVLDAQRGYLAELFSPARNVSGNVDRIARALGVSAAGRFSVAVASPDASPALHHAATLMRASGTTIFVLNQFDRVVALWPIGAVHGPASSAVESRLSTLTAGYVPVVDGLAAVPDAADVAYDIVDSLDPATAGLVSVQQGWARMTRGNLDRRIGFTPTILAGLRELPAGERDRVIDTVRVYLDTGSVREAAAALYCHRNTVLNRLTKFHGATGLDVQIPREAALVVLALS</sequence>